<dbReference type="Proteomes" id="UP000186601">
    <property type="component" value="Unassembled WGS sequence"/>
</dbReference>
<sequence>MSHPPFYSDNAQTSLTAKHFSARRAPGLSKVPLQPPQQYQCRTKTQRNRPPRPLAWLDEGLREKRTVNPYIQEDVDNARLEPLKVWVEAVLGLPPEQFAERVRHIRESEWYKDETIQGGLIAFGDASVPADRYLPFANIANRILQLGKDELPGAESYPLDEIVVIRNDPNFLKLIPEHQGLGAIRIPDLLAVRANKILQMQQDKSKNFEWSDVLTFFEMKFSNQYFFDNFQAWRRRRGLPKLDRRTLLPKVTLKKETLTGTKMTLRAHAPKKHAVETERYYDLDTESDEADNITMNDPHDGLQ</sequence>
<feature type="region of interest" description="Disordered" evidence="1">
    <location>
        <begin position="27"/>
        <end position="53"/>
    </location>
</feature>
<evidence type="ECO:0000313" key="2">
    <source>
        <dbReference type="EMBL" id="PSR82012.1"/>
    </source>
</evidence>
<protein>
    <submittedName>
        <fullName evidence="2">Uncharacterized protein</fullName>
    </submittedName>
</protein>
<dbReference type="AlphaFoldDB" id="A0A2R6P091"/>
<reference evidence="2 3" key="1">
    <citation type="submission" date="2018-02" db="EMBL/GenBank/DDBJ databases">
        <title>Genome sequence of the basidiomycete white-rot fungus Phlebia centrifuga.</title>
        <authorList>
            <person name="Granchi Z."/>
            <person name="Peng M."/>
            <person name="de Vries R.P."/>
            <person name="Hilden K."/>
            <person name="Makela M.R."/>
            <person name="Grigoriev I."/>
            <person name="Riley R."/>
        </authorList>
    </citation>
    <scope>NUCLEOTIDE SEQUENCE [LARGE SCALE GENOMIC DNA]</scope>
    <source>
        <strain evidence="2 3">FBCC195</strain>
    </source>
</reference>
<evidence type="ECO:0000256" key="1">
    <source>
        <dbReference type="SAM" id="MobiDB-lite"/>
    </source>
</evidence>
<comment type="caution">
    <text evidence="2">The sequence shown here is derived from an EMBL/GenBank/DDBJ whole genome shotgun (WGS) entry which is preliminary data.</text>
</comment>
<keyword evidence="3" id="KW-1185">Reference proteome</keyword>
<evidence type="ECO:0000313" key="3">
    <source>
        <dbReference type="Proteomes" id="UP000186601"/>
    </source>
</evidence>
<organism evidence="2 3">
    <name type="scientific">Hermanssonia centrifuga</name>
    <dbReference type="NCBI Taxonomy" id="98765"/>
    <lineage>
        <taxon>Eukaryota</taxon>
        <taxon>Fungi</taxon>
        <taxon>Dikarya</taxon>
        <taxon>Basidiomycota</taxon>
        <taxon>Agaricomycotina</taxon>
        <taxon>Agaricomycetes</taxon>
        <taxon>Polyporales</taxon>
        <taxon>Meruliaceae</taxon>
        <taxon>Hermanssonia</taxon>
    </lineage>
</organism>
<proteinExistence type="predicted"/>
<name>A0A2R6P091_9APHY</name>
<dbReference type="EMBL" id="MLYV02000601">
    <property type="protein sequence ID" value="PSR82012.1"/>
    <property type="molecule type" value="Genomic_DNA"/>
</dbReference>
<accession>A0A2R6P091</accession>
<gene>
    <name evidence="2" type="ORF">PHLCEN_2v6187</name>
</gene>